<keyword evidence="7" id="KW-0411">Iron-sulfur</keyword>
<keyword evidence="4" id="KW-0479">Metal-binding</keyword>
<protein>
    <submittedName>
        <fullName evidence="10">Cysteine desulfurase</fullName>
    </submittedName>
</protein>
<gene>
    <name evidence="10" type="ORF">DL07_05950</name>
</gene>
<dbReference type="AlphaFoldDB" id="A0A074JCX2"/>
<dbReference type="GO" id="GO:0046872">
    <property type="term" value="F:metal ion binding"/>
    <property type="evidence" value="ECO:0007669"/>
    <property type="project" value="UniProtKB-KW"/>
</dbReference>
<dbReference type="Gene3D" id="1.10.260.50">
    <property type="match status" value="1"/>
</dbReference>
<sequence length="370" mass="40222">MVYLDNAATTPLNTAAISAMTHVMTETFGNPSSLHAYGRQASKELREAREEMAKHFEVPARKLIFTSGGTEGNNTAIKGYALANQAKGKHLITTAIEHHSVLHTMAYLEERFGFEVTYIQPENQVITAQQIADALRDDTILVSVMYANNETGQLLPIKEIGDLLANHQAAFHVDAVQVAGKLPIHPEELGADFLSISAHKFHGPKGVGLLYHNDLHFDNLLHGGEQEEKRRASTENLVGIAGMTAAYKQASDHYQDNYQHVETIRQAFLDSLTIPYEINGGGSSLPHVINISFTGKENGPLLTLLDLAGFAVSTGSACTAGTVDPSHVIQALYGKDSDKLKTAIRISLSEENTAEELQTLAEKLNQIIGD</sequence>
<name>A0A074JCX2_STRSL</name>
<dbReference type="GO" id="GO:0031071">
    <property type="term" value="F:cysteine desulfurase activity"/>
    <property type="evidence" value="ECO:0007669"/>
    <property type="project" value="UniProtKB-EC"/>
</dbReference>
<evidence type="ECO:0000256" key="6">
    <source>
        <dbReference type="ARBA" id="ARBA00023004"/>
    </source>
</evidence>
<evidence type="ECO:0000256" key="5">
    <source>
        <dbReference type="ARBA" id="ARBA00022898"/>
    </source>
</evidence>
<dbReference type="Gene3D" id="3.90.1150.10">
    <property type="entry name" value="Aspartate Aminotransferase, domain 1"/>
    <property type="match status" value="1"/>
</dbReference>
<dbReference type="Pfam" id="PF00266">
    <property type="entry name" value="Aminotran_5"/>
    <property type="match status" value="1"/>
</dbReference>
<dbReference type="SUPFAM" id="SSF53383">
    <property type="entry name" value="PLP-dependent transferases"/>
    <property type="match status" value="1"/>
</dbReference>
<dbReference type="PANTHER" id="PTHR11601">
    <property type="entry name" value="CYSTEINE DESULFURYLASE FAMILY MEMBER"/>
    <property type="match status" value="1"/>
</dbReference>
<feature type="domain" description="Aminotransferase class V" evidence="9">
    <location>
        <begin position="2"/>
        <end position="360"/>
    </location>
</feature>
<comment type="caution">
    <text evidence="10">The sequence shown here is derived from an EMBL/GenBank/DDBJ whole genome shotgun (WGS) entry which is preliminary data.</text>
</comment>
<comment type="cofactor">
    <cofactor evidence="1">
        <name>pyridoxal 5'-phosphate</name>
        <dbReference type="ChEBI" id="CHEBI:597326"/>
    </cofactor>
</comment>
<dbReference type="PANTHER" id="PTHR11601:SF34">
    <property type="entry name" value="CYSTEINE DESULFURASE"/>
    <property type="match status" value="1"/>
</dbReference>
<dbReference type="EMBL" id="JJMT01000025">
    <property type="protein sequence ID" value="KEO43884.1"/>
    <property type="molecule type" value="Genomic_DNA"/>
</dbReference>
<evidence type="ECO:0000259" key="9">
    <source>
        <dbReference type="Pfam" id="PF00266"/>
    </source>
</evidence>
<keyword evidence="5" id="KW-0663">Pyridoxal phosphate</keyword>
<dbReference type="PIRSF" id="PIRSF005572">
    <property type="entry name" value="NifS"/>
    <property type="match status" value="1"/>
</dbReference>
<dbReference type="Proteomes" id="UP000027855">
    <property type="component" value="Unassembled WGS sequence"/>
</dbReference>
<dbReference type="InterPro" id="IPR000192">
    <property type="entry name" value="Aminotrans_V_dom"/>
</dbReference>
<evidence type="ECO:0000313" key="11">
    <source>
        <dbReference type="Proteomes" id="UP000027855"/>
    </source>
</evidence>
<dbReference type="InterPro" id="IPR016454">
    <property type="entry name" value="Cysteine_dSase"/>
</dbReference>
<accession>A0A074JCX2</accession>
<comment type="similarity">
    <text evidence="2">Belongs to the class-V pyridoxal-phosphate-dependent aminotransferase family. NifS/IscS subfamily.</text>
</comment>
<dbReference type="InterPro" id="IPR015424">
    <property type="entry name" value="PyrdxlP-dep_Trfase"/>
</dbReference>
<organism evidence="10 11">
    <name type="scientific">Streptococcus salivarius</name>
    <dbReference type="NCBI Taxonomy" id="1304"/>
    <lineage>
        <taxon>Bacteria</taxon>
        <taxon>Bacillati</taxon>
        <taxon>Bacillota</taxon>
        <taxon>Bacilli</taxon>
        <taxon>Lactobacillales</taxon>
        <taxon>Streptococcaceae</taxon>
        <taxon>Streptococcus</taxon>
    </lineage>
</organism>
<dbReference type="InterPro" id="IPR015421">
    <property type="entry name" value="PyrdxlP-dep_Trfase_major"/>
</dbReference>
<evidence type="ECO:0000256" key="4">
    <source>
        <dbReference type="ARBA" id="ARBA00022723"/>
    </source>
</evidence>
<evidence type="ECO:0000256" key="7">
    <source>
        <dbReference type="ARBA" id="ARBA00023014"/>
    </source>
</evidence>
<evidence type="ECO:0000256" key="3">
    <source>
        <dbReference type="ARBA" id="ARBA00022679"/>
    </source>
</evidence>
<proteinExistence type="inferred from homology"/>
<keyword evidence="6" id="KW-0408">Iron</keyword>
<keyword evidence="3" id="KW-0808">Transferase</keyword>
<dbReference type="RefSeq" id="WP_037603042.1">
    <property type="nucleotide sequence ID" value="NZ_JJMS01000024.1"/>
</dbReference>
<dbReference type="InterPro" id="IPR015422">
    <property type="entry name" value="PyrdxlP-dep_Trfase_small"/>
</dbReference>
<evidence type="ECO:0000256" key="1">
    <source>
        <dbReference type="ARBA" id="ARBA00001933"/>
    </source>
</evidence>
<evidence type="ECO:0000313" key="10">
    <source>
        <dbReference type="EMBL" id="KEO43884.1"/>
    </source>
</evidence>
<dbReference type="Gene3D" id="3.40.640.10">
    <property type="entry name" value="Type I PLP-dependent aspartate aminotransferase-like (Major domain)"/>
    <property type="match status" value="1"/>
</dbReference>
<comment type="catalytic activity">
    <reaction evidence="8">
        <text>(sulfur carrier)-H + L-cysteine = (sulfur carrier)-SH + L-alanine</text>
        <dbReference type="Rhea" id="RHEA:43892"/>
        <dbReference type="Rhea" id="RHEA-COMP:14737"/>
        <dbReference type="Rhea" id="RHEA-COMP:14739"/>
        <dbReference type="ChEBI" id="CHEBI:29917"/>
        <dbReference type="ChEBI" id="CHEBI:35235"/>
        <dbReference type="ChEBI" id="CHEBI:57972"/>
        <dbReference type="ChEBI" id="CHEBI:64428"/>
        <dbReference type="EC" id="2.8.1.7"/>
    </reaction>
</comment>
<evidence type="ECO:0000256" key="2">
    <source>
        <dbReference type="ARBA" id="ARBA00006490"/>
    </source>
</evidence>
<dbReference type="GO" id="GO:0051536">
    <property type="term" value="F:iron-sulfur cluster binding"/>
    <property type="evidence" value="ECO:0007669"/>
    <property type="project" value="UniProtKB-KW"/>
</dbReference>
<reference evidence="10 11" key="1">
    <citation type="submission" date="2014-04" db="EMBL/GenBank/DDBJ databases">
        <title>Variable characteristics of bacteriocin-producing Streptococcus salivarius strains isolated from Malaysian subjects.</title>
        <authorList>
            <person name="Philip K."/>
            <person name="Barbour A."/>
        </authorList>
    </citation>
    <scope>NUCLEOTIDE SEQUENCE [LARGE SCALE GENOMIC DNA]</scope>
    <source>
        <strain evidence="10 11">NU10</strain>
    </source>
</reference>
<evidence type="ECO:0000256" key="8">
    <source>
        <dbReference type="ARBA" id="ARBA00050776"/>
    </source>
</evidence>